<keyword evidence="4" id="KW-0812">Transmembrane</keyword>
<dbReference type="PROSITE" id="PS50012">
    <property type="entry name" value="RCC1_3"/>
    <property type="match status" value="2"/>
</dbReference>
<feature type="non-terminal residue" evidence="5">
    <location>
        <position position="1"/>
    </location>
</feature>
<gene>
    <name evidence="5" type="ORF">MHI_LOCUS143845</name>
</gene>
<feature type="region of interest" description="Disordered" evidence="3">
    <location>
        <begin position="140"/>
        <end position="495"/>
    </location>
</feature>
<feature type="repeat" description="RCC1" evidence="2">
    <location>
        <begin position="57"/>
        <end position="137"/>
    </location>
</feature>
<evidence type="ECO:0000313" key="5">
    <source>
        <dbReference type="EMBL" id="CAD1469724.1"/>
    </source>
</evidence>
<protein>
    <submittedName>
        <fullName evidence="5">Uncharacterized protein</fullName>
    </submittedName>
</protein>
<keyword evidence="4" id="KW-0472">Membrane</keyword>
<feature type="transmembrane region" description="Helical" evidence="4">
    <location>
        <begin position="91"/>
        <end position="111"/>
    </location>
</feature>
<dbReference type="Gene3D" id="2.130.10.30">
    <property type="entry name" value="Regulator of chromosome condensation 1/beta-lactamase-inhibitor protein II"/>
    <property type="match status" value="1"/>
</dbReference>
<feature type="compositionally biased region" description="Basic and acidic residues" evidence="3">
    <location>
        <begin position="355"/>
        <end position="367"/>
    </location>
</feature>
<feature type="compositionally biased region" description="Basic and acidic residues" evidence="3">
    <location>
        <begin position="169"/>
        <end position="187"/>
    </location>
</feature>
<feature type="compositionally biased region" description="Basic and acidic residues" evidence="3">
    <location>
        <begin position="464"/>
        <end position="477"/>
    </location>
</feature>
<dbReference type="InterPro" id="IPR000408">
    <property type="entry name" value="Reg_chr_condens"/>
</dbReference>
<feature type="compositionally biased region" description="Basic and acidic residues" evidence="3">
    <location>
        <begin position="263"/>
        <end position="273"/>
    </location>
</feature>
<dbReference type="InterPro" id="IPR009091">
    <property type="entry name" value="RCC1/BLIP-II"/>
</dbReference>
<organism evidence="5 6">
    <name type="scientific">Heterotrigona itama</name>
    <dbReference type="NCBI Taxonomy" id="395501"/>
    <lineage>
        <taxon>Eukaryota</taxon>
        <taxon>Metazoa</taxon>
        <taxon>Ecdysozoa</taxon>
        <taxon>Arthropoda</taxon>
        <taxon>Hexapoda</taxon>
        <taxon>Insecta</taxon>
        <taxon>Pterygota</taxon>
        <taxon>Neoptera</taxon>
        <taxon>Endopterygota</taxon>
        <taxon>Hymenoptera</taxon>
        <taxon>Apocrita</taxon>
        <taxon>Aculeata</taxon>
        <taxon>Apoidea</taxon>
        <taxon>Anthophila</taxon>
        <taxon>Apidae</taxon>
        <taxon>Heterotrigona</taxon>
    </lineage>
</organism>
<evidence type="ECO:0000256" key="1">
    <source>
        <dbReference type="ARBA" id="ARBA00022737"/>
    </source>
</evidence>
<feature type="compositionally biased region" description="Basic and acidic residues" evidence="3">
    <location>
        <begin position="288"/>
        <end position="348"/>
    </location>
</feature>
<dbReference type="PROSITE" id="PS00626">
    <property type="entry name" value="RCC1_2"/>
    <property type="match status" value="1"/>
</dbReference>
<proteinExistence type="predicted"/>
<feature type="compositionally biased region" description="Basic and acidic residues" evidence="3">
    <location>
        <begin position="407"/>
        <end position="421"/>
    </location>
</feature>
<dbReference type="Proteomes" id="UP000752696">
    <property type="component" value="Unassembled WGS sequence"/>
</dbReference>
<feature type="compositionally biased region" description="Basic and acidic residues" evidence="3">
    <location>
        <begin position="140"/>
        <end position="156"/>
    </location>
</feature>
<keyword evidence="1" id="KW-0677">Repeat</keyword>
<comment type="caution">
    <text evidence="5">The sequence shown here is derived from an EMBL/GenBank/DDBJ whole genome shotgun (WGS) entry which is preliminary data.</text>
</comment>
<accession>A0A6V7GYX1</accession>
<feature type="compositionally biased region" description="Basic and acidic residues" evidence="3">
    <location>
        <begin position="199"/>
        <end position="208"/>
    </location>
</feature>
<dbReference type="PANTHER" id="PTHR22872">
    <property type="entry name" value="BTK-BINDING PROTEIN-RELATED"/>
    <property type="match status" value="1"/>
</dbReference>
<reference evidence="5" key="1">
    <citation type="submission" date="2020-07" db="EMBL/GenBank/DDBJ databases">
        <authorList>
            <person name="Nazaruddin N."/>
        </authorList>
    </citation>
    <scope>NUCLEOTIDE SEQUENCE</scope>
</reference>
<dbReference type="InterPro" id="IPR051625">
    <property type="entry name" value="Signaling_Regulatory_Domain"/>
</dbReference>
<sequence>NGGLYCTGSNSTGQLGLGTNLTELYTPKLLPRGALRSEKISRVSCGESHTAVVTESGKLYTCGDGRHGKLGLEENENNVHELTFVQRYKELFVSNVITFTPVVIIGVITLYKLRIILFFNFPKVACGGCHTILVGQRRETNNRSQREDNSQVEHIQKRNPLPPLKLNRRQSETLDEHVGETTKRKNSTESVTNGTVEASLEKIEETDKGNVGSDVTDPTNDVEKSDSPEKRTSEQPEEKSSNEEENAGTTLANTRESEESERQDENSELRTEEEAPPTKTDAENNVQEEEKSESMNDEKDNKENESNETSVKARENSAENNEEMNKDNDDSLENKDETDSNKDAKESMQESDNGDDAKRETSPKEETSPSDSTPPPKPPRLKSGSGNSSAERASSMEKEDDEEGNENEGKTEDIPVKKSDATEEDELSGGKEESGSTKPATRSGSTKSARSAVAAEETIEIDNQNDKDRVVEEEKVNSDNAQDDADVVQSPPPKT</sequence>
<evidence type="ECO:0000256" key="4">
    <source>
        <dbReference type="SAM" id="Phobius"/>
    </source>
</evidence>
<feature type="non-terminal residue" evidence="5">
    <location>
        <position position="495"/>
    </location>
</feature>
<dbReference type="Pfam" id="PF00415">
    <property type="entry name" value="RCC1"/>
    <property type="match status" value="1"/>
</dbReference>
<evidence type="ECO:0000256" key="2">
    <source>
        <dbReference type="PROSITE-ProRule" id="PRU00235"/>
    </source>
</evidence>
<keyword evidence="6" id="KW-1185">Reference proteome</keyword>
<dbReference type="SUPFAM" id="SSF50985">
    <property type="entry name" value="RCC1/BLIP-II"/>
    <property type="match status" value="1"/>
</dbReference>
<dbReference type="PANTHER" id="PTHR22872:SF9">
    <property type="entry name" value="X-LINKED RETINITIS PIGMENTOSA GTPASE REGULATOR"/>
    <property type="match status" value="1"/>
</dbReference>
<evidence type="ECO:0000256" key="3">
    <source>
        <dbReference type="SAM" id="MobiDB-lite"/>
    </source>
</evidence>
<feature type="repeat" description="RCC1" evidence="2">
    <location>
        <begin position="2"/>
        <end position="56"/>
    </location>
</feature>
<feature type="compositionally biased region" description="Basic and acidic residues" evidence="3">
    <location>
        <begin position="221"/>
        <end position="242"/>
    </location>
</feature>
<dbReference type="AlphaFoldDB" id="A0A6V7GYX1"/>
<keyword evidence="4" id="KW-1133">Transmembrane helix</keyword>
<evidence type="ECO:0000313" key="6">
    <source>
        <dbReference type="Proteomes" id="UP000752696"/>
    </source>
</evidence>
<name>A0A6V7GYX1_9HYME</name>
<dbReference type="OrthoDB" id="10253607at2759"/>
<dbReference type="EMBL" id="CAJDYZ010002849">
    <property type="protein sequence ID" value="CAD1469724.1"/>
    <property type="molecule type" value="Genomic_DNA"/>
</dbReference>
<feature type="compositionally biased region" description="Polar residues" evidence="3">
    <location>
        <begin position="436"/>
        <end position="449"/>
    </location>
</feature>